<dbReference type="PANTHER" id="PTHR42939">
    <property type="entry name" value="ABC TRANSPORTER ATP-BINDING PROTEIN ALBC-RELATED"/>
    <property type="match status" value="1"/>
</dbReference>
<keyword evidence="3" id="KW-0067">ATP-binding</keyword>
<name>A0A0F9EVN0_9ZZZZ</name>
<dbReference type="SUPFAM" id="SSF52540">
    <property type="entry name" value="P-loop containing nucleoside triphosphate hydrolases"/>
    <property type="match status" value="2"/>
</dbReference>
<feature type="transmembrane region" description="Helical" evidence="4">
    <location>
        <begin position="367"/>
        <end position="384"/>
    </location>
</feature>
<gene>
    <name evidence="6" type="ORF">LCGC14_2027690</name>
</gene>
<reference evidence="6" key="1">
    <citation type="journal article" date="2015" name="Nature">
        <title>Complex archaea that bridge the gap between prokaryotes and eukaryotes.</title>
        <authorList>
            <person name="Spang A."/>
            <person name="Saw J.H."/>
            <person name="Jorgensen S.L."/>
            <person name="Zaremba-Niedzwiedzka K."/>
            <person name="Martijn J."/>
            <person name="Lind A.E."/>
            <person name="van Eijk R."/>
            <person name="Schleper C."/>
            <person name="Guy L."/>
            <person name="Ettema T.J."/>
        </authorList>
    </citation>
    <scope>NUCLEOTIDE SEQUENCE</scope>
</reference>
<sequence>MTQPLLSYKNVSKQYNQRLILNNINLNVEPGMVIGLLGKNGAGKTTLLRSALGLISPDQGEVQVFGELSNQLTASSKAKIGYVAQQTFGYECFKIANALALHRRFYPDWDMQLEAKWLARFELNGNDAINDLSIGQRQTLALIMAMAYRPQLLILDEPVASLDPIARREFMSDLFDLALDSGSGILFSSHITSDIERVASHIALIKQGELLLLDELDVIRDTVRKVSFREPTIDLSAYKVLNRQQNCAIIYGYTGEAIVSKRAWYQGAVSLWLKDAGCASYFIAAIISALLCLINTGIEELLALMIMFAIICMYSAIAWQSIRMQATEWQNLVVGYRKHVMFQGKVFIVFSNLISLLSIIIADNINLLATLTLANLIGLIIWFLNRSFSHLFTSVCYFSIFIATLVCVLIEQLPVWLIPVNIIAYIAIALLHNHFSSAYVWRPDSLSNYRNGLQSGWSPIPSGFLSNYGSSINKGLFPLSYFVGSGLSQYLILLTLLCFVGVVANLFYSITEQVIFVLTLCIFAIVTLSLWSKVQKQNSWELLFTLPIYNTSYSAKIALSHSVLKLAALVALLCFSTAAALTVANKELLLVNALSYSLACAAGLL</sequence>
<evidence type="ECO:0000256" key="4">
    <source>
        <dbReference type="SAM" id="Phobius"/>
    </source>
</evidence>
<dbReference type="Gene3D" id="3.40.50.300">
    <property type="entry name" value="P-loop containing nucleotide triphosphate hydrolases"/>
    <property type="match status" value="1"/>
</dbReference>
<dbReference type="GO" id="GO:0016887">
    <property type="term" value="F:ATP hydrolysis activity"/>
    <property type="evidence" value="ECO:0007669"/>
    <property type="project" value="InterPro"/>
</dbReference>
<dbReference type="PROSITE" id="PS50893">
    <property type="entry name" value="ABC_TRANSPORTER_2"/>
    <property type="match status" value="1"/>
</dbReference>
<proteinExistence type="predicted"/>
<keyword evidence="1" id="KW-0813">Transport</keyword>
<dbReference type="GO" id="GO:0005524">
    <property type="term" value="F:ATP binding"/>
    <property type="evidence" value="ECO:0007669"/>
    <property type="project" value="UniProtKB-KW"/>
</dbReference>
<accession>A0A0F9EVN0</accession>
<organism evidence="6">
    <name type="scientific">marine sediment metagenome</name>
    <dbReference type="NCBI Taxonomy" id="412755"/>
    <lineage>
        <taxon>unclassified sequences</taxon>
        <taxon>metagenomes</taxon>
        <taxon>ecological metagenomes</taxon>
    </lineage>
</organism>
<feature type="non-terminal residue" evidence="6">
    <location>
        <position position="605"/>
    </location>
</feature>
<dbReference type="SMART" id="SM00382">
    <property type="entry name" value="AAA"/>
    <property type="match status" value="1"/>
</dbReference>
<dbReference type="Pfam" id="PF00005">
    <property type="entry name" value="ABC_tran"/>
    <property type="match status" value="1"/>
</dbReference>
<evidence type="ECO:0000256" key="2">
    <source>
        <dbReference type="ARBA" id="ARBA00022741"/>
    </source>
</evidence>
<feature type="transmembrane region" description="Helical" evidence="4">
    <location>
        <begin position="514"/>
        <end position="531"/>
    </location>
</feature>
<dbReference type="InterPro" id="IPR027417">
    <property type="entry name" value="P-loop_NTPase"/>
</dbReference>
<feature type="transmembrane region" description="Helical" evidence="4">
    <location>
        <begin position="396"/>
        <end position="416"/>
    </location>
</feature>
<keyword evidence="4" id="KW-0472">Membrane</keyword>
<dbReference type="InterPro" id="IPR003439">
    <property type="entry name" value="ABC_transporter-like_ATP-bd"/>
</dbReference>
<evidence type="ECO:0000256" key="3">
    <source>
        <dbReference type="ARBA" id="ARBA00022840"/>
    </source>
</evidence>
<keyword evidence="4" id="KW-0812">Transmembrane</keyword>
<feature type="transmembrane region" description="Helical" evidence="4">
    <location>
        <begin position="278"/>
        <end position="296"/>
    </location>
</feature>
<dbReference type="InterPro" id="IPR003593">
    <property type="entry name" value="AAA+_ATPase"/>
</dbReference>
<dbReference type="AlphaFoldDB" id="A0A0F9EVN0"/>
<dbReference type="CDD" id="cd03230">
    <property type="entry name" value="ABC_DR_subfamily_A"/>
    <property type="match status" value="1"/>
</dbReference>
<comment type="caution">
    <text evidence="6">The sequence shown here is derived from an EMBL/GenBank/DDBJ whole genome shotgun (WGS) entry which is preliminary data.</text>
</comment>
<keyword evidence="4" id="KW-1133">Transmembrane helix</keyword>
<feature type="transmembrane region" description="Helical" evidence="4">
    <location>
        <begin position="563"/>
        <end position="584"/>
    </location>
</feature>
<dbReference type="PANTHER" id="PTHR42939:SF1">
    <property type="entry name" value="ABC TRANSPORTER ATP-BINDING PROTEIN ALBC-RELATED"/>
    <property type="match status" value="1"/>
</dbReference>
<dbReference type="EMBL" id="LAZR01023545">
    <property type="protein sequence ID" value="KKL78154.1"/>
    <property type="molecule type" value="Genomic_DNA"/>
</dbReference>
<feature type="transmembrane region" description="Helical" evidence="4">
    <location>
        <begin position="340"/>
        <end position="361"/>
    </location>
</feature>
<feature type="domain" description="ABC transporter" evidence="5">
    <location>
        <begin position="6"/>
        <end position="232"/>
    </location>
</feature>
<dbReference type="InterPro" id="IPR051782">
    <property type="entry name" value="ABC_Transporter_VariousFunc"/>
</dbReference>
<keyword evidence="2" id="KW-0547">Nucleotide-binding</keyword>
<feature type="transmembrane region" description="Helical" evidence="4">
    <location>
        <begin position="302"/>
        <end position="319"/>
    </location>
</feature>
<evidence type="ECO:0000313" key="6">
    <source>
        <dbReference type="EMBL" id="KKL78154.1"/>
    </source>
</evidence>
<feature type="transmembrane region" description="Helical" evidence="4">
    <location>
        <begin position="490"/>
        <end position="508"/>
    </location>
</feature>
<evidence type="ECO:0000256" key="1">
    <source>
        <dbReference type="ARBA" id="ARBA00022448"/>
    </source>
</evidence>
<evidence type="ECO:0000259" key="5">
    <source>
        <dbReference type="PROSITE" id="PS50893"/>
    </source>
</evidence>
<protein>
    <recommendedName>
        <fullName evidence="5">ABC transporter domain-containing protein</fullName>
    </recommendedName>
</protein>